<evidence type="ECO:0000313" key="5">
    <source>
        <dbReference type="Proteomes" id="UP001495779"/>
    </source>
</evidence>
<dbReference type="EMBL" id="AAZDVE040000029">
    <property type="protein sequence ID" value="EMP9434143.1"/>
    <property type="molecule type" value="Genomic_DNA"/>
</dbReference>
<proteinExistence type="predicted"/>
<protein>
    <recommendedName>
        <fullName evidence="6">C-type lysozyme inhibitor domain-containing protein</fullName>
    </recommendedName>
</protein>
<name>A0AAI9MXG0_PROST</name>
<dbReference type="AlphaFoldDB" id="A0AAI9MXG0"/>
<dbReference type="Proteomes" id="UP001495779">
    <property type="component" value="Unassembled WGS sequence"/>
</dbReference>
<evidence type="ECO:0000313" key="2">
    <source>
        <dbReference type="EMBL" id="EMP9434143.1"/>
    </source>
</evidence>
<evidence type="ECO:0000256" key="1">
    <source>
        <dbReference type="SAM" id="SignalP"/>
    </source>
</evidence>
<gene>
    <name evidence="2" type="ORF">JRA39_003238</name>
    <name evidence="3" type="ORF">JRA39_004337</name>
    <name evidence="4" type="ORF">KDV35_00310</name>
</gene>
<evidence type="ECO:0000313" key="3">
    <source>
        <dbReference type="EMBL" id="EMP9435185.1"/>
    </source>
</evidence>
<organism evidence="2">
    <name type="scientific">Providencia stuartii</name>
    <dbReference type="NCBI Taxonomy" id="588"/>
    <lineage>
        <taxon>Bacteria</taxon>
        <taxon>Pseudomonadati</taxon>
        <taxon>Pseudomonadota</taxon>
        <taxon>Gammaproteobacteria</taxon>
        <taxon>Enterobacterales</taxon>
        <taxon>Morganellaceae</taxon>
        <taxon>Providencia</taxon>
    </lineage>
</organism>
<sequence>MIKRVFAIAMLCAAYMPAQAMKEYQLQCPERDVMTILHTNYLITTLKWGSSFIISHPTVRYSDNNIKYKIYNFLNGDSLVKTTGDNKHYYFVYKNGHKVECNKIKETELEITKLPRVHNVG</sequence>
<comment type="caution">
    <text evidence="2">The sequence shown here is derived from an EMBL/GenBank/DDBJ whole genome shotgun (WGS) entry which is preliminary data.</text>
</comment>
<evidence type="ECO:0000313" key="4">
    <source>
        <dbReference type="EMBL" id="MER5075330.1"/>
    </source>
</evidence>
<dbReference type="RefSeq" id="WP_196712947.1">
    <property type="nucleotide sequence ID" value="NZ_CP095443.1"/>
</dbReference>
<feature type="chain" id="PRO_5044472077" description="C-type lysozyme inhibitor domain-containing protein" evidence="1">
    <location>
        <begin position="21"/>
        <end position="121"/>
    </location>
</feature>
<keyword evidence="1" id="KW-0732">Signal</keyword>
<feature type="signal peptide" evidence="1">
    <location>
        <begin position="1"/>
        <end position="20"/>
    </location>
</feature>
<dbReference type="EMBL" id="JAGSRH010000001">
    <property type="protein sequence ID" value="MER5075330.1"/>
    <property type="molecule type" value="Genomic_DNA"/>
</dbReference>
<reference evidence="2" key="2">
    <citation type="submission" date="2024-02" db="EMBL/GenBank/DDBJ databases">
        <authorList>
            <consortium name="Clinical and Environmental Microbiology Branch: Whole genome sequencing antimicrobial resistance pathogens in the healthcare setting"/>
        </authorList>
    </citation>
    <scope>NUCLEOTIDE SEQUENCE</scope>
    <source>
        <strain evidence="2">2020GO-00142</strain>
    </source>
</reference>
<accession>A0AAI9MXG0</accession>
<dbReference type="EMBL" id="AAZDVE040000088">
    <property type="protein sequence ID" value="EMP9435185.1"/>
    <property type="molecule type" value="Genomic_DNA"/>
</dbReference>
<reference evidence="4 5" key="1">
    <citation type="submission" date="2021-04" db="EMBL/GenBank/DDBJ databases">
        <title>Determining the burden of carbapenem-resistant Enterobacterales from a tertiary public heath setting in Bangladesh: a clinical, epidemiological, and molecular study.</title>
        <authorList>
            <person name="Farzana R."/>
            <person name="Walsh T.R."/>
        </authorList>
    </citation>
    <scope>NUCLEOTIDE SEQUENCE [LARGE SCALE GENOMIC DNA]</scope>
    <source>
        <strain evidence="5">dmpro_s316</strain>
        <strain evidence="4">Dmpro_s316</strain>
    </source>
</reference>
<evidence type="ECO:0008006" key="6">
    <source>
        <dbReference type="Google" id="ProtNLM"/>
    </source>
</evidence>